<feature type="transmembrane region" description="Helical" evidence="9">
    <location>
        <begin position="53"/>
        <end position="72"/>
    </location>
</feature>
<evidence type="ECO:0000313" key="11">
    <source>
        <dbReference type="EMBL" id="EEU12524.1"/>
    </source>
</evidence>
<dbReference type="InterPro" id="IPR004770">
    <property type="entry name" value="Na/H_antiport_NhaC"/>
</dbReference>
<dbReference type="Pfam" id="PF03553">
    <property type="entry name" value="Na_H_antiporter"/>
    <property type="match status" value="1"/>
</dbReference>
<evidence type="ECO:0000256" key="5">
    <source>
        <dbReference type="ARBA" id="ARBA00022692"/>
    </source>
</evidence>
<evidence type="ECO:0000256" key="3">
    <source>
        <dbReference type="ARBA" id="ARBA00022449"/>
    </source>
</evidence>
<feature type="transmembrane region" description="Helical" evidence="9">
    <location>
        <begin position="261"/>
        <end position="294"/>
    </location>
</feature>
<organism evidence="11 12">
    <name type="scientific">Anaerococcus vaginalis ATCC 51170</name>
    <dbReference type="NCBI Taxonomy" id="655811"/>
    <lineage>
        <taxon>Bacteria</taxon>
        <taxon>Bacillati</taxon>
        <taxon>Bacillota</taxon>
        <taxon>Tissierellia</taxon>
        <taxon>Tissierellales</taxon>
        <taxon>Peptoniphilaceae</taxon>
        <taxon>Anaerococcus</taxon>
    </lineage>
</organism>
<gene>
    <name evidence="11" type="primary">nhaC</name>
    <name evidence="11" type="ORF">HMPREF0078_0969</name>
</gene>
<dbReference type="PANTHER" id="PTHR33451:SF3">
    <property type="entry name" value="MALATE-2H(+)_NA(+)-LACTATE ANTIPORTER"/>
    <property type="match status" value="1"/>
</dbReference>
<dbReference type="InterPro" id="IPR052180">
    <property type="entry name" value="NhaC_Na-H+_Antiporter"/>
</dbReference>
<comment type="caution">
    <text evidence="11">The sequence shown here is derived from an EMBL/GenBank/DDBJ whole genome shotgun (WGS) entry which is preliminary data.</text>
</comment>
<evidence type="ECO:0000256" key="4">
    <source>
        <dbReference type="ARBA" id="ARBA00022475"/>
    </source>
</evidence>
<keyword evidence="7 9" id="KW-0472">Membrane</keyword>
<comment type="similarity">
    <text evidence="8">Belongs to the NhaC Na(+)/H(+) (TC 2.A.35) antiporter family.</text>
</comment>
<dbReference type="eggNOG" id="COG1757">
    <property type="taxonomic scope" value="Bacteria"/>
</dbReference>
<sequence>MKGINMKKEKSIRLPSFFEAILPIITMVSLMIYVFAFAKEKVDGKFESIYDGAHMPLICGIIVACLVGMICGHSFKDMINGMINRISTTLDAILILLTVGLLVSSFMISGTIPALIYYGLDLLNPKLFLPIGCIITAIVSLACGSSWTATATIGIAFMTIGKGMGINPAISAGMVISGAYIGDKFSPLSDTTNLAAGVSKTGLFDHVTAMISTTGPVFIISLILYTILGLRANVVNYDPTIAEGIKTSLANNFNLNPLVLLPIAIIILVCVLRIEGLAGVMISVVVGIIFSLIFQQPRSLAKIFSILHYGPDIETGNAFVDQALAKGGMDNQMWTINLILLAVSFGGALEKSGVVEKLFAHLKEKINSVGGLVFTTMATSVFCDATMCDQFLGIGVPAPLYEDKYDDMGLSRNFLSRTLEDAGTLWAVMFPWTACGAYQMKTLGVNPLYYFPFAFVNLINPIYALLTAYFKRNIFWADGSYTNVFGKTKMKKKAHAPKEVEEYAINQLNKLRKEGKAPEISF</sequence>
<keyword evidence="3" id="KW-0050">Antiport</keyword>
<dbReference type="GO" id="GO:0015297">
    <property type="term" value="F:antiporter activity"/>
    <property type="evidence" value="ECO:0007669"/>
    <property type="project" value="UniProtKB-KW"/>
</dbReference>
<evidence type="ECO:0000259" key="10">
    <source>
        <dbReference type="Pfam" id="PF03553"/>
    </source>
</evidence>
<accession>C7HUL8</accession>
<dbReference type="NCBIfam" id="TIGR00931">
    <property type="entry name" value="antiport_nhaC"/>
    <property type="match status" value="1"/>
</dbReference>
<keyword evidence="6 9" id="KW-1133">Transmembrane helix</keyword>
<evidence type="ECO:0000256" key="9">
    <source>
        <dbReference type="SAM" id="Phobius"/>
    </source>
</evidence>
<proteinExistence type="inferred from homology"/>
<evidence type="ECO:0000313" key="12">
    <source>
        <dbReference type="Proteomes" id="UP000003821"/>
    </source>
</evidence>
<comment type="subcellular location">
    <subcellularLocation>
        <location evidence="1">Cell membrane</location>
        <topology evidence="1">Multi-pass membrane protein</topology>
    </subcellularLocation>
</comment>
<feature type="domain" description="Na+/H+ antiporter NhaC-like C-terminal" evidence="10">
    <location>
        <begin position="178"/>
        <end position="470"/>
    </location>
</feature>
<dbReference type="AlphaFoldDB" id="C7HUL8"/>
<protein>
    <submittedName>
        <fullName evidence="11">Na+/H+ antiporter NhaC</fullName>
    </submittedName>
</protein>
<feature type="transmembrane region" description="Helical" evidence="9">
    <location>
        <begin position="20"/>
        <end position="38"/>
    </location>
</feature>
<keyword evidence="12" id="KW-1185">Reference proteome</keyword>
<reference evidence="11 12" key="1">
    <citation type="submission" date="2009-08" db="EMBL/GenBank/DDBJ databases">
        <authorList>
            <person name="Muzny D."/>
            <person name="Qin X."/>
            <person name="Deng J."/>
            <person name="Jiang H."/>
            <person name="Liu Y."/>
            <person name="Qu J."/>
            <person name="Song X.-Z."/>
            <person name="Zhang L."/>
            <person name="Thornton R."/>
            <person name="Coyle M."/>
            <person name="Francisco L."/>
            <person name="Jackson L."/>
            <person name="Javaid M."/>
            <person name="Korchina V."/>
            <person name="Kovar C."/>
            <person name="Mata R."/>
            <person name="Mathew T."/>
            <person name="Ngo R."/>
            <person name="Nguyen L."/>
            <person name="Nguyen N."/>
            <person name="Okwuonu G."/>
            <person name="Ongeri F."/>
            <person name="Pham C."/>
            <person name="Simmons D."/>
            <person name="Wilczek-Boney K."/>
            <person name="Hale W."/>
            <person name="Jakkamsetti A."/>
            <person name="Pham P."/>
            <person name="Ruth R."/>
            <person name="San Lucas F."/>
            <person name="Warren J."/>
            <person name="Zhang J."/>
            <person name="Zhao Z."/>
            <person name="Zhou C."/>
            <person name="Zhu D."/>
            <person name="Lee S."/>
            <person name="Bess C."/>
            <person name="Blankenburg K."/>
            <person name="Forbes L."/>
            <person name="Fu Q."/>
            <person name="Gubbala S."/>
            <person name="Hirani K."/>
            <person name="Jayaseelan J.C."/>
            <person name="Lara F."/>
            <person name="Munidasa M."/>
            <person name="Palculict T."/>
            <person name="Patil S."/>
            <person name="Pu L.-L."/>
            <person name="Saada N."/>
            <person name="Tang L."/>
            <person name="Weissenberger G."/>
            <person name="Zhu Y."/>
            <person name="Hemphill L."/>
            <person name="Shang Y."/>
            <person name="Youmans B."/>
            <person name="Ayvaz T."/>
            <person name="Ross M."/>
            <person name="Santibanez J."/>
            <person name="Aqrawi P."/>
            <person name="Gross S."/>
            <person name="Joshi V."/>
            <person name="Fowler G."/>
            <person name="Nazareth L."/>
            <person name="Reid J."/>
            <person name="Worley K."/>
            <person name="Petrosino J."/>
            <person name="Highlander S."/>
            <person name="Gibbs R."/>
            <person name="Gibbs R."/>
        </authorList>
    </citation>
    <scope>NUCLEOTIDE SEQUENCE [LARGE SCALE GENOMIC DNA]</scope>
    <source>
        <strain evidence="11 12">ATCC 51170</strain>
    </source>
</reference>
<dbReference type="InterPro" id="IPR018461">
    <property type="entry name" value="Na/H_Antiport_NhaC-like_C"/>
</dbReference>
<dbReference type="EMBL" id="ACXU01000014">
    <property type="protein sequence ID" value="EEU12524.1"/>
    <property type="molecule type" value="Genomic_DNA"/>
</dbReference>
<feature type="transmembrane region" description="Helical" evidence="9">
    <location>
        <begin position="448"/>
        <end position="470"/>
    </location>
</feature>
<evidence type="ECO:0000256" key="8">
    <source>
        <dbReference type="ARBA" id="ARBA00038435"/>
    </source>
</evidence>
<keyword evidence="4" id="KW-1003">Cell membrane</keyword>
<feature type="transmembrane region" description="Helical" evidence="9">
    <location>
        <begin position="207"/>
        <end position="228"/>
    </location>
</feature>
<evidence type="ECO:0000256" key="6">
    <source>
        <dbReference type="ARBA" id="ARBA00022989"/>
    </source>
</evidence>
<evidence type="ECO:0000256" key="7">
    <source>
        <dbReference type="ARBA" id="ARBA00023136"/>
    </source>
</evidence>
<evidence type="ECO:0000256" key="2">
    <source>
        <dbReference type="ARBA" id="ARBA00022448"/>
    </source>
</evidence>
<keyword evidence="2" id="KW-0813">Transport</keyword>
<feature type="transmembrane region" description="Helical" evidence="9">
    <location>
        <begin position="93"/>
        <end position="116"/>
    </location>
</feature>
<keyword evidence="5 9" id="KW-0812">Transmembrane</keyword>
<feature type="transmembrane region" description="Helical" evidence="9">
    <location>
        <begin position="128"/>
        <end position="157"/>
    </location>
</feature>
<evidence type="ECO:0000256" key="1">
    <source>
        <dbReference type="ARBA" id="ARBA00004651"/>
    </source>
</evidence>
<dbReference type="HOGENOM" id="CLU_033405_1_0_9"/>
<name>C7HUL8_9FIRM</name>
<dbReference type="Proteomes" id="UP000003821">
    <property type="component" value="Unassembled WGS sequence"/>
</dbReference>
<dbReference type="PANTHER" id="PTHR33451">
    <property type="entry name" value="MALATE-2H(+)/NA(+)-LACTATE ANTIPORTER"/>
    <property type="match status" value="1"/>
</dbReference>
<dbReference type="GO" id="GO:0005886">
    <property type="term" value="C:plasma membrane"/>
    <property type="evidence" value="ECO:0007669"/>
    <property type="project" value="UniProtKB-SubCell"/>
</dbReference>